<dbReference type="Proteomes" id="UP000298061">
    <property type="component" value="Unassembled WGS sequence"/>
</dbReference>
<comment type="caution">
    <text evidence="1">The sequence shown here is derived from an EMBL/GenBank/DDBJ whole genome shotgun (WGS) entry which is preliminary data.</text>
</comment>
<reference evidence="1 2" key="1">
    <citation type="submission" date="2019-02" db="EMBL/GenBank/DDBJ databases">
        <title>Genome sequencing of the rare red list fungi Hericium alpestre (H. flagellum).</title>
        <authorList>
            <person name="Buettner E."/>
            <person name="Kellner H."/>
        </authorList>
    </citation>
    <scope>NUCLEOTIDE SEQUENCE [LARGE SCALE GENOMIC DNA]</scope>
    <source>
        <strain evidence="1 2">DSM 108284</strain>
    </source>
</reference>
<name>A0A4Z0A8Y4_9AGAM</name>
<evidence type="ECO:0008006" key="3">
    <source>
        <dbReference type="Google" id="ProtNLM"/>
    </source>
</evidence>
<dbReference type="EMBL" id="SFCI01000081">
    <property type="protein sequence ID" value="TFY82751.1"/>
    <property type="molecule type" value="Genomic_DNA"/>
</dbReference>
<keyword evidence="2" id="KW-1185">Reference proteome</keyword>
<evidence type="ECO:0000313" key="1">
    <source>
        <dbReference type="EMBL" id="TFY82751.1"/>
    </source>
</evidence>
<organism evidence="1 2">
    <name type="scientific">Hericium alpestre</name>
    <dbReference type="NCBI Taxonomy" id="135208"/>
    <lineage>
        <taxon>Eukaryota</taxon>
        <taxon>Fungi</taxon>
        <taxon>Dikarya</taxon>
        <taxon>Basidiomycota</taxon>
        <taxon>Agaricomycotina</taxon>
        <taxon>Agaricomycetes</taxon>
        <taxon>Russulales</taxon>
        <taxon>Hericiaceae</taxon>
        <taxon>Hericium</taxon>
    </lineage>
</organism>
<accession>A0A4Z0A8Y4</accession>
<sequence>MTQINRIVALQTGLFDKLPAEIIFDIFMAMDIRTLDLSRSHKIELAISGVGQAPPRTSKTRELSKRTDILRNHRAAWRSLVWHEFRTVAAAPIRFPHSFSEVSLRENVLAQKGTSDPTIYLTRIPSRRLATTEESWTVRDDVGCDYFTMDPSQDLLVLMETSNNSAGYYAAELAVHLRSLTTGAVHPLARDNVFHVSFHALTSRQLRCEGQIVDDHLGVLYSDDRDTGFEKPVVVWNWKTGDKILEIVSDRFFSFSFIDEIHILVALSDSFMEDGACASVSVYDLTNPASSRTHVTKAPNRCTFLLPESDWVDSIYVRCSPSSLGQSVLAYSSSEDLPDSVVTICAYCHADTHSIETAVKIFVPASRLRDRIAAATPGQRLAWHEWGLTDAHVEVDAGPYFAEARSDSVAGMRAVDLSADFTQLCVYDFEPSRISRYFHRTDPEVLKCSKDHAARDATLVGLPSIELLDWNARALKMFVPASDWNELGSASLSVLKTSIELPEQLRGLDFDIWNTLITDDAIVILNPADLDLIHILRF</sequence>
<evidence type="ECO:0000313" key="2">
    <source>
        <dbReference type="Proteomes" id="UP000298061"/>
    </source>
</evidence>
<gene>
    <name evidence="1" type="ORF">EWM64_g1262</name>
</gene>
<proteinExistence type="predicted"/>
<dbReference type="AlphaFoldDB" id="A0A4Z0A8Y4"/>
<protein>
    <recommendedName>
        <fullName evidence="3">F-box domain-containing protein</fullName>
    </recommendedName>
</protein>
<dbReference type="OrthoDB" id="2745718at2759"/>